<dbReference type="InterPro" id="IPR011576">
    <property type="entry name" value="Pyridox_Oxase_N"/>
</dbReference>
<sequence>MTNMPPARSAGQRKSDVLERLEKDQDAWVSTADRDGGPLLAPLSFVWHDGTLVMCTRATNRTARNLAANGEARIALGHTRDVILIDADAETVAGADLPAAAADAFAAKLAWDPRGRDAWVYLRFRPRRLLAWREENELEGRELMKDGAWRV</sequence>
<dbReference type="RefSeq" id="WP_184731613.1">
    <property type="nucleotide sequence ID" value="NZ_BMRW01000006.1"/>
</dbReference>
<evidence type="ECO:0000313" key="2">
    <source>
        <dbReference type="EMBL" id="MBB4885249.1"/>
    </source>
</evidence>
<reference evidence="2 3" key="1">
    <citation type="submission" date="2020-08" db="EMBL/GenBank/DDBJ databases">
        <title>Genomic Encyclopedia of Type Strains, Phase III (KMG-III): the genomes of soil and plant-associated and newly described type strains.</title>
        <authorList>
            <person name="Whitman W."/>
        </authorList>
    </citation>
    <scope>NUCLEOTIDE SEQUENCE [LARGE SCALE GENOMIC DNA]</scope>
    <source>
        <strain evidence="2 3">CECT 3265</strain>
    </source>
</reference>
<dbReference type="Proteomes" id="UP000556436">
    <property type="component" value="Unassembled WGS sequence"/>
</dbReference>
<dbReference type="SUPFAM" id="SSF50475">
    <property type="entry name" value="FMN-binding split barrel"/>
    <property type="match status" value="1"/>
</dbReference>
<dbReference type="EMBL" id="JACHJG010000002">
    <property type="protein sequence ID" value="MBB4885249.1"/>
    <property type="molecule type" value="Genomic_DNA"/>
</dbReference>
<accession>A0A7W7L7T8</accession>
<gene>
    <name evidence="2" type="ORF">FHS38_001277</name>
</gene>
<proteinExistence type="predicted"/>
<dbReference type="AlphaFoldDB" id="A0A7W7L7T8"/>
<feature type="domain" description="Pyridoxamine 5'-phosphate oxidase N-terminal" evidence="1">
    <location>
        <begin position="18"/>
        <end position="129"/>
    </location>
</feature>
<name>A0A7W7L7T8_STRNE</name>
<keyword evidence="3" id="KW-1185">Reference proteome</keyword>
<dbReference type="InterPro" id="IPR012349">
    <property type="entry name" value="Split_barrel_FMN-bd"/>
</dbReference>
<dbReference type="Gene3D" id="2.30.110.10">
    <property type="entry name" value="Electron Transport, Fmn-binding Protein, Chain A"/>
    <property type="match status" value="1"/>
</dbReference>
<protein>
    <recommendedName>
        <fullName evidence="1">Pyridoxamine 5'-phosphate oxidase N-terminal domain-containing protein</fullName>
    </recommendedName>
</protein>
<evidence type="ECO:0000313" key="3">
    <source>
        <dbReference type="Proteomes" id="UP000556436"/>
    </source>
</evidence>
<dbReference type="Pfam" id="PF01243">
    <property type="entry name" value="PNPOx_N"/>
    <property type="match status" value="1"/>
</dbReference>
<organism evidence="2 3">
    <name type="scientific">Streptomyces netropsis</name>
    <name type="common">Streptoverticillium netropsis</name>
    <dbReference type="NCBI Taxonomy" id="55404"/>
    <lineage>
        <taxon>Bacteria</taxon>
        <taxon>Bacillati</taxon>
        <taxon>Actinomycetota</taxon>
        <taxon>Actinomycetes</taxon>
        <taxon>Kitasatosporales</taxon>
        <taxon>Streptomycetaceae</taxon>
        <taxon>Streptomyces</taxon>
    </lineage>
</organism>
<comment type="caution">
    <text evidence="2">The sequence shown here is derived from an EMBL/GenBank/DDBJ whole genome shotgun (WGS) entry which is preliminary data.</text>
</comment>
<evidence type="ECO:0000259" key="1">
    <source>
        <dbReference type="Pfam" id="PF01243"/>
    </source>
</evidence>